<comment type="caution">
    <text evidence="2">The sequence shown here is derived from an EMBL/GenBank/DDBJ whole genome shotgun (WGS) entry which is preliminary data.</text>
</comment>
<dbReference type="PIRSF" id="PIRSF016184">
    <property type="entry name" value="PhzC_PhzF"/>
    <property type="match status" value="1"/>
</dbReference>
<organism evidence="2 3">
    <name type="scientific">Lojkania enalia</name>
    <dbReference type="NCBI Taxonomy" id="147567"/>
    <lineage>
        <taxon>Eukaryota</taxon>
        <taxon>Fungi</taxon>
        <taxon>Dikarya</taxon>
        <taxon>Ascomycota</taxon>
        <taxon>Pezizomycotina</taxon>
        <taxon>Dothideomycetes</taxon>
        <taxon>Pleosporomycetidae</taxon>
        <taxon>Pleosporales</taxon>
        <taxon>Pleosporales incertae sedis</taxon>
        <taxon>Lojkania</taxon>
    </lineage>
</organism>
<evidence type="ECO:0000256" key="1">
    <source>
        <dbReference type="PIRSR" id="PIRSR016184-1"/>
    </source>
</evidence>
<keyword evidence="3" id="KW-1185">Reference proteome</keyword>
<dbReference type="GO" id="GO:0016853">
    <property type="term" value="F:isomerase activity"/>
    <property type="evidence" value="ECO:0007669"/>
    <property type="project" value="TreeGrafter"/>
</dbReference>
<dbReference type="SUPFAM" id="SSF54506">
    <property type="entry name" value="Diaminopimelate epimerase-like"/>
    <property type="match status" value="1"/>
</dbReference>
<dbReference type="NCBIfam" id="TIGR00654">
    <property type="entry name" value="PhzF_family"/>
    <property type="match status" value="1"/>
</dbReference>
<sequence length="320" mass="35231">MASASIQLHYVTVDVFTDTRYTGNPLAIVEVPKATSLSQDQKQAIAREFNFSETTFLHERTEGDGPLSWTVDIFLTTREIPFAGHPTIGTAIHILSNVAQQRSISDGTIEGIFNLKAGAVKLQYNVKENSVKATIPHNVHIHQRSWSQTELKAIQYQLTKASQSQKIHLKDQYPIVSIVKGMTFVLIELDNEEALKLVTTTTRAISIGGLDDDYSDTFVGTYFFVRLPDSADGTRRLRTRMIEGTLEDPATGSAASALAGYLSLVEGTASETMRYLITQGVEMGRRSEIRIEVDLAKGLGIADIHLEGTSIQVMDGRLKA</sequence>
<evidence type="ECO:0000313" key="2">
    <source>
        <dbReference type="EMBL" id="KAF2268434.1"/>
    </source>
</evidence>
<name>A0A9P4KFZ1_9PLEO</name>
<dbReference type="GO" id="GO:0005737">
    <property type="term" value="C:cytoplasm"/>
    <property type="evidence" value="ECO:0007669"/>
    <property type="project" value="TreeGrafter"/>
</dbReference>
<reference evidence="3" key="1">
    <citation type="journal article" date="2020" name="Stud. Mycol.">
        <title>101 Dothideomycetes genomes: A test case for predicting lifestyles and emergence of pathogens.</title>
        <authorList>
            <person name="Haridas S."/>
            <person name="Albert R."/>
            <person name="Binder M."/>
            <person name="Bloem J."/>
            <person name="LaButti K."/>
            <person name="Salamov A."/>
            <person name="Andreopoulos B."/>
            <person name="Baker S."/>
            <person name="Barry K."/>
            <person name="Bills G."/>
            <person name="Bluhm B."/>
            <person name="Cannon C."/>
            <person name="Castanera R."/>
            <person name="Culley D."/>
            <person name="Daum C."/>
            <person name="Ezra D."/>
            <person name="Gonzalez J."/>
            <person name="Henrissat B."/>
            <person name="Kuo A."/>
            <person name="Liang C."/>
            <person name="Lipzen A."/>
            <person name="Lutzoni F."/>
            <person name="Magnuson J."/>
            <person name="Mondo S."/>
            <person name="Nolan M."/>
            <person name="Ohm R."/>
            <person name="Pangilinan J."/>
            <person name="Park H.-J."/>
            <person name="Ramirez L."/>
            <person name="Alfaro M."/>
            <person name="Sun H."/>
            <person name="Tritt A."/>
            <person name="Yoshinaga Y."/>
            <person name="Zwiers L.-H."/>
            <person name="Turgeon B."/>
            <person name="Goodwin S."/>
            <person name="Spatafora J."/>
            <person name="Crous P."/>
            <person name="Grigoriev I."/>
        </authorList>
    </citation>
    <scope>NUCLEOTIDE SEQUENCE [LARGE SCALE GENOMIC DNA]</scope>
    <source>
        <strain evidence="3">CBS 304.66</strain>
    </source>
</reference>
<dbReference type="Gene3D" id="3.10.310.10">
    <property type="entry name" value="Diaminopimelate Epimerase, Chain A, domain 1"/>
    <property type="match status" value="2"/>
</dbReference>
<feature type="active site" evidence="1">
    <location>
        <position position="53"/>
    </location>
</feature>
<protein>
    <submittedName>
        <fullName evidence="2">Diaminopimelate epimerase-like protein</fullName>
    </submittedName>
</protein>
<dbReference type="OrthoDB" id="412383at2759"/>
<dbReference type="Proteomes" id="UP000800093">
    <property type="component" value="Unassembled WGS sequence"/>
</dbReference>
<dbReference type="PANTHER" id="PTHR13774:SF32">
    <property type="entry name" value="ANTISENSE-ENHANCING SEQUENCE 1"/>
    <property type="match status" value="1"/>
</dbReference>
<dbReference type="InterPro" id="IPR003719">
    <property type="entry name" value="Phenazine_PhzF-like"/>
</dbReference>
<dbReference type="Pfam" id="PF02567">
    <property type="entry name" value="PhzC-PhzF"/>
    <property type="match status" value="1"/>
</dbReference>
<dbReference type="PANTHER" id="PTHR13774">
    <property type="entry name" value="PHENAZINE BIOSYNTHESIS PROTEIN"/>
    <property type="match status" value="1"/>
</dbReference>
<dbReference type="AlphaFoldDB" id="A0A9P4KFZ1"/>
<gene>
    <name evidence="2" type="ORF">CC78DRAFT_529881</name>
</gene>
<evidence type="ECO:0000313" key="3">
    <source>
        <dbReference type="Proteomes" id="UP000800093"/>
    </source>
</evidence>
<dbReference type="EMBL" id="ML986586">
    <property type="protein sequence ID" value="KAF2268434.1"/>
    <property type="molecule type" value="Genomic_DNA"/>
</dbReference>
<accession>A0A9P4KFZ1</accession>
<proteinExistence type="predicted"/>